<feature type="domain" description="SD-repeat containing protein B" evidence="5">
    <location>
        <begin position="106"/>
        <end position="156"/>
    </location>
</feature>
<dbReference type="InterPro" id="IPR013783">
    <property type="entry name" value="Ig-like_fold"/>
</dbReference>
<evidence type="ECO:0000256" key="4">
    <source>
        <dbReference type="SAM" id="MobiDB-lite"/>
    </source>
</evidence>
<keyword evidence="3" id="KW-0732">Signal</keyword>
<feature type="region of interest" description="Disordered" evidence="4">
    <location>
        <begin position="161"/>
        <end position="217"/>
    </location>
</feature>
<accession>A0ABT1X600</accession>
<comment type="caution">
    <text evidence="6">The sequence shown here is derived from an EMBL/GenBank/DDBJ whole genome shotgun (WGS) entry which is preliminary data.</text>
</comment>
<keyword evidence="2" id="KW-0964">Secreted</keyword>
<dbReference type="EMBL" id="JANJOU010000007">
    <property type="protein sequence ID" value="MCR0982414.1"/>
    <property type="molecule type" value="Genomic_DNA"/>
</dbReference>
<evidence type="ECO:0000256" key="3">
    <source>
        <dbReference type="ARBA" id="ARBA00022729"/>
    </source>
</evidence>
<evidence type="ECO:0000313" key="7">
    <source>
        <dbReference type="Proteomes" id="UP001524642"/>
    </source>
</evidence>
<evidence type="ECO:0000313" key="6">
    <source>
        <dbReference type="EMBL" id="MCR0982414.1"/>
    </source>
</evidence>
<sequence length="217" mass="21367">MNGSSLPGTADRTGQDEAGLTVRLLDGAGQPLAALTVRSGAPYSFTGLPAGQYQLECASAGADPGDRSAGFRSAVFTLASGGTVTHRAATIDCPGTVIGSAHPDAEDSGEGAGAPGATIRLLSAAGATVATTTTGAGGSYAFQGIAPGTYQIGFPAGDSRDGAAPLRSASFAVPPAGSEARQPRAGRMARAADKSQPIRRRSAGAIRRVASAPTISP</sequence>
<dbReference type="RefSeq" id="WP_257716085.1">
    <property type="nucleotide sequence ID" value="NZ_JANJOU010000007.1"/>
</dbReference>
<evidence type="ECO:0000259" key="5">
    <source>
        <dbReference type="Pfam" id="PF17210"/>
    </source>
</evidence>
<proteinExistence type="predicted"/>
<name>A0ABT1X600_9PROT</name>
<gene>
    <name evidence="6" type="ORF">NRP21_10170</name>
</gene>
<evidence type="ECO:0000256" key="2">
    <source>
        <dbReference type="ARBA" id="ARBA00022525"/>
    </source>
</evidence>
<dbReference type="Gene3D" id="2.60.40.10">
    <property type="entry name" value="Immunoglobulins"/>
    <property type="match status" value="2"/>
</dbReference>
<dbReference type="SUPFAM" id="SSF117074">
    <property type="entry name" value="Hypothetical protein PA1324"/>
    <property type="match status" value="1"/>
</dbReference>
<dbReference type="InterPro" id="IPR033764">
    <property type="entry name" value="Sdr_B"/>
</dbReference>
<evidence type="ECO:0000256" key="1">
    <source>
        <dbReference type="ARBA" id="ARBA00004613"/>
    </source>
</evidence>
<dbReference type="Pfam" id="PF17210">
    <property type="entry name" value="SdrD_B"/>
    <property type="match status" value="1"/>
</dbReference>
<comment type="subcellular location">
    <subcellularLocation>
        <location evidence="1">Secreted</location>
    </subcellularLocation>
</comment>
<keyword evidence="7" id="KW-1185">Reference proteome</keyword>
<dbReference type="Proteomes" id="UP001524642">
    <property type="component" value="Unassembled WGS sequence"/>
</dbReference>
<reference evidence="6 7" key="1">
    <citation type="submission" date="2022-06" db="EMBL/GenBank/DDBJ databases">
        <title>Roseomonas CN29.</title>
        <authorList>
            <person name="Cheng Y."/>
            <person name="He X."/>
        </authorList>
    </citation>
    <scope>NUCLEOTIDE SEQUENCE [LARGE SCALE GENOMIC DNA]</scope>
    <source>
        <strain evidence="6 7">CN29</strain>
    </source>
</reference>
<protein>
    <submittedName>
        <fullName evidence="6">Carboxypeptidase regulatory-like domain-containing protein</fullName>
    </submittedName>
</protein>
<organism evidence="6 7">
    <name type="scientific">Roseomonas populi</name>
    <dbReference type="NCBI Taxonomy" id="3121582"/>
    <lineage>
        <taxon>Bacteria</taxon>
        <taxon>Pseudomonadati</taxon>
        <taxon>Pseudomonadota</taxon>
        <taxon>Alphaproteobacteria</taxon>
        <taxon>Acetobacterales</taxon>
        <taxon>Roseomonadaceae</taxon>
        <taxon>Roseomonas</taxon>
    </lineage>
</organism>